<dbReference type="EnsemblMetazoa" id="CPIJ009813-RA">
    <property type="protein sequence ID" value="CPIJ009813-PA"/>
    <property type="gene ID" value="CPIJ009813"/>
</dbReference>
<dbReference type="VEuPathDB" id="VectorBase:CPIJ009813"/>
<dbReference type="EMBL" id="DS232078">
    <property type="protein sequence ID" value="EDS34130.1"/>
    <property type="molecule type" value="Genomic_DNA"/>
</dbReference>
<dbReference type="AlphaFoldDB" id="B0WSZ7"/>
<gene>
    <name evidence="2" type="primary">6042751</name>
    <name evidence="1" type="ORF">CpipJ_CPIJ009813</name>
</gene>
<evidence type="ECO:0000313" key="1">
    <source>
        <dbReference type="EMBL" id="EDS34130.1"/>
    </source>
</evidence>
<organism>
    <name type="scientific">Culex quinquefasciatus</name>
    <name type="common">Southern house mosquito</name>
    <name type="synonym">Culex pungens</name>
    <dbReference type="NCBI Taxonomy" id="7176"/>
    <lineage>
        <taxon>Eukaryota</taxon>
        <taxon>Metazoa</taxon>
        <taxon>Ecdysozoa</taxon>
        <taxon>Arthropoda</taxon>
        <taxon>Hexapoda</taxon>
        <taxon>Insecta</taxon>
        <taxon>Pterygota</taxon>
        <taxon>Neoptera</taxon>
        <taxon>Endopterygota</taxon>
        <taxon>Diptera</taxon>
        <taxon>Nematocera</taxon>
        <taxon>Culicoidea</taxon>
        <taxon>Culicidae</taxon>
        <taxon>Culicinae</taxon>
        <taxon>Culicini</taxon>
        <taxon>Culex</taxon>
        <taxon>Culex</taxon>
    </lineage>
</organism>
<dbReference type="Proteomes" id="UP000002320">
    <property type="component" value="Unassembled WGS sequence"/>
</dbReference>
<reference evidence="2" key="2">
    <citation type="submission" date="2021-02" db="UniProtKB">
        <authorList>
            <consortium name="EnsemblMetazoa"/>
        </authorList>
    </citation>
    <scope>IDENTIFICATION</scope>
    <source>
        <strain evidence="2">JHB</strain>
    </source>
</reference>
<protein>
    <submittedName>
        <fullName evidence="1 2">Uncharacterized protein</fullName>
    </submittedName>
</protein>
<proteinExistence type="predicted"/>
<dbReference type="KEGG" id="cqu:CpipJ_CPIJ009813"/>
<reference evidence="1" key="1">
    <citation type="submission" date="2007-03" db="EMBL/GenBank/DDBJ databases">
        <title>Annotation of Culex pipiens quinquefasciatus.</title>
        <authorList>
            <consortium name="The Broad Institute Genome Sequencing Platform"/>
            <person name="Atkinson P.W."/>
            <person name="Hemingway J."/>
            <person name="Christensen B.M."/>
            <person name="Higgs S."/>
            <person name="Kodira C."/>
            <person name="Hannick L."/>
            <person name="Megy K."/>
            <person name="O'Leary S."/>
            <person name="Pearson M."/>
            <person name="Haas B.J."/>
            <person name="Mauceli E."/>
            <person name="Wortman J.R."/>
            <person name="Lee N.H."/>
            <person name="Guigo R."/>
            <person name="Stanke M."/>
            <person name="Alvarado L."/>
            <person name="Amedeo P."/>
            <person name="Antoine C.H."/>
            <person name="Arensburger P."/>
            <person name="Bidwell S.L."/>
            <person name="Crawford M."/>
            <person name="Camaro F."/>
            <person name="Devon K."/>
            <person name="Engels R."/>
            <person name="Hammond M."/>
            <person name="Howarth C."/>
            <person name="Koehrsen M."/>
            <person name="Lawson D."/>
            <person name="Montgomery P."/>
            <person name="Nene V."/>
            <person name="Nusbaum C."/>
            <person name="Puiu D."/>
            <person name="Romero-Severson J."/>
            <person name="Severson D.W."/>
            <person name="Shumway M."/>
            <person name="Sisk P."/>
            <person name="Stolte C."/>
            <person name="Zeng Q."/>
            <person name="Eisenstadt E."/>
            <person name="Fraser-Liggett C."/>
            <person name="Strausberg R."/>
            <person name="Galagan J."/>
            <person name="Birren B."/>
            <person name="Collins F.H."/>
        </authorList>
    </citation>
    <scope>NUCLEOTIDE SEQUENCE [LARGE SCALE GENOMIC DNA]</scope>
    <source>
        <strain evidence="1">JHB</strain>
    </source>
</reference>
<dbReference type="InParanoid" id="B0WSZ7"/>
<dbReference type="HOGENOM" id="CLU_2984910_0_0_1"/>
<keyword evidence="3" id="KW-1185">Reference proteome</keyword>
<evidence type="ECO:0000313" key="2">
    <source>
        <dbReference type="EnsemblMetazoa" id="CPIJ009813-PA"/>
    </source>
</evidence>
<name>B0WSZ7_CULQU</name>
<sequence length="58" mass="6413">FRGGGHTHPVPFNCVARTSSGCDFEELNQEDCDGTWSNVCVVPARNNLRVCVVQKKFS</sequence>
<feature type="non-terminal residue" evidence="1">
    <location>
        <position position="1"/>
    </location>
</feature>
<evidence type="ECO:0000313" key="3">
    <source>
        <dbReference type="Proteomes" id="UP000002320"/>
    </source>
</evidence>
<accession>B0WSZ7</accession>